<dbReference type="Pfam" id="PF03527">
    <property type="entry name" value="RHS"/>
    <property type="match status" value="1"/>
</dbReference>
<feature type="domain" description="RHS protein conserved region" evidence="4">
    <location>
        <begin position="755"/>
        <end position="789"/>
    </location>
</feature>
<dbReference type="InterPro" id="IPR050708">
    <property type="entry name" value="T6SS_VgrG/RHS"/>
</dbReference>
<gene>
    <name evidence="6" type="ORF">DFV45_22965</name>
</gene>
<dbReference type="Gene3D" id="3.90.930.1">
    <property type="match status" value="1"/>
</dbReference>
<keyword evidence="2" id="KW-0677">Repeat</keyword>
<dbReference type="NCBIfam" id="TIGR01643">
    <property type="entry name" value="YD_repeat_2x"/>
    <property type="match status" value="7"/>
</dbReference>
<comment type="caution">
    <text evidence="6">The sequence shown here is derived from an EMBL/GenBank/DDBJ whole genome shotgun (WGS) entry which is preliminary data.</text>
</comment>
<dbReference type="EMBL" id="AAHHUY010000037">
    <property type="protein sequence ID" value="EBW2509284.1"/>
    <property type="molecule type" value="Genomic_DNA"/>
</dbReference>
<protein>
    <submittedName>
        <fullName evidence="6">RHS repeat protein</fullName>
    </submittedName>
</protein>
<evidence type="ECO:0000256" key="3">
    <source>
        <dbReference type="SAM" id="MobiDB-lite"/>
    </source>
</evidence>
<name>A0A5W1V8E8_SALET</name>
<dbReference type="PANTHER" id="PTHR32305">
    <property type="match status" value="1"/>
</dbReference>
<dbReference type="InterPro" id="IPR001826">
    <property type="entry name" value="RHS"/>
</dbReference>
<evidence type="ECO:0000259" key="4">
    <source>
        <dbReference type="Pfam" id="PF03527"/>
    </source>
</evidence>
<dbReference type="Pfam" id="PF25023">
    <property type="entry name" value="TEN_YD-shell"/>
    <property type="match status" value="1"/>
</dbReference>
<organism evidence="6">
    <name type="scientific">Salmonella enterica subsp. enterica serovar Stanleyville</name>
    <dbReference type="NCBI Taxonomy" id="286782"/>
    <lineage>
        <taxon>Bacteria</taxon>
        <taxon>Pseudomonadati</taxon>
        <taxon>Pseudomonadota</taxon>
        <taxon>Gammaproteobacteria</taxon>
        <taxon>Enterobacterales</taxon>
        <taxon>Enterobacteriaceae</taxon>
        <taxon>Salmonella</taxon>
    </lineage>
</organism>
<sequence length="990" mass="112210">RLEVLHTEGEGGLKRVVMKASADGSVTRSEYDPAGRLKAQTNAAGRRTEYSLHMASGMVTAVTGPDGRTVRYGYNSQRQLTSTTYPDGLRSTREYDDKGRLTAETSRTGETTRYSYDRPDSELPSGIQDATGSSKSVTWNRYGQMVAFTDCSGYETRYEYDRFGQMTAVHREEGQSIYRSYNRRGLLVSQKDGQGRETQYDYNDAGDLITVTGPDGNRTETQYDGWGKALSTTQGGLTRLMEYDAAGRVTQLTNENGSHSAFTWDTLDRLTQQTGFDGRVQRYGYDLTGKLTQSEDEDLVTHWHYDASDRLTHRTVNGEEAERWQYDEHGWLTELSHLSEGQRVAVHYGYDNKGRLIRERQTVSDPQTNELLWQHETLQAYSEQGLANRFKPDNLPPVEWLTYGSGYLAGMKLGDMPLLEYTRDRLHREVLRRFGAGKEAYEQSTTYNLTGQLKGQHLNHPQLNREYGYDEGGRLVRISGPQQTREYRYSASGRLTGVHTSATNLDITLPYATDPAGNRLPDPEFYPDTGATVWADNRITEDMQYLYRYDKYGRLTEKTDRIPEGVIRMNDERTHRYEYDNQHRLVHYVRTQHNTVLAEGRYVYDPLGRRVGKRVWKRELVHWSDTRMELSRRPYVTWYGWEGDRLTTIQTGQSRIQTVYAPGSFTPLVRIETDAAEQAKVQHRSLAEKLSQEGSEDGQAVQLPAALTAMLDRLEGELRRNTVSEESRQWLAGCGLTPEQMAGQLEPEYTPQRKIHLYHCDQRGLPLALIAPDNTVAWRGEYDEWGNLSGEENPADLEQVIRLPGQQYDEESGLYYNRHRYYNPGQGRYITQDPIGLKGGLNPYQYPLNPVTEVDPLGLWAFAIPAILEGINWLFWGSAAAGGTVLATSGDSEQSKTKTEHLAKCEEKKPCPPCKTISGNIVPRGTIGYRHDLVPPGKPHHPYTGDHYNLYKANQNPNNCQCFWKESGAADAANGLPPPTGSIPIEPFAP</sequence>
<dbReference type="InterPro" id="IPR056823">
    <property type="entry name" value="TEN-like_YD-shell"/>
</dbReference>
<dbReference type="Gene3D" id="2.180.10.10">
    <property type="entry name" value="RHS repeat-associated core"/>
    <property type="match status" value="2"/>
</dbReference>
<proteinExistence type="inferred from homology"/>
<dbReference type="InterPro" id="IPR031325">
    <property type="entry name" value="RHS_repeat"/>
</dbReference>
<feature type="domain" description="Teneurin-like YD-shell" evidence="5">
    <location>
        <begin position="241"/>
        <end position="359"/>
    </location>
</feature>
<dbReference type="PRINTS" id="PR00394">
    <property type="entry name" value="RHSPROTEIN"/>
</dbReference>
<evidence type="ECO:0000259" key="5">
    <source>
        <dbReference type="Pfam" id="PF25023"/>
    </source>
</evidence>
<dbReference type="InterPro" id="IPR006530">
    <property type="entry name" value="YD"/>
</dbReference>
<accession>A0A5W1V8E8</accession>
<dbReference type="InterPro" id="IPR022385">
    <property type="entry name" value="Rhs_assc_core"/>
</dbReference>
<evidence type="ECO:0000313" key="6">
    <source>
        <dbReference type="EMBL" id="EBW2509284.1"/>
    </source>
</evidence>
<feature type="region of interest" description="Disordered" evidence="3">
    <location>
        <begin position="80"/>
        <end position="134"/>
    </location>
</feature>
<comment type="similarity">
    <text evidence="1">Belongs to the RHS family.</text>
</comment>
<feature type="compositionally biased region" description="Polar residues" evidence="3">
    <location>
        <begin position="103"/>
        <end position="114"/>
    </location>
</feature>
<evidence type="ECO:0000256" key="2">
    <source>
        <dbReference type="ARBA" id="ARBA00022737"/>
    </source>
</evidence>
<dbReference type="NCBIfam" id="TIGR03696">
    <property type="entry name" value="Rhs_assc_core"/>
    <property type="match status" value="1"/>
</dbReference>
<evidence type="ECO:0000256" key="1">
    <source>
        <dbReference type="ARBA" id="ARBA00009455"/>
    </source>
</evidence>
<reference evidence="6" key="1">
    <citation type="submission" date="2018-07" db="EMBL/GenBank/DDBJ databases">
        <authorList>
            <person name="Ashton P.M."/>
            <person name="Dallman T."/>
            <person name="Nair S."/>
            <person name="De Pinna E."/>
            <person name="Peters T."/>
            <person name="Grant K."/>
        </authorList>
    </citation>
    <scope>NUCLEOTIDE SEQUENCE</scope>
    <source>
        <strain evidence="6">314979</strain>
    </source>
</reference>
<feature type="compositionally biased region" description="Basic and acidic residues" evidence="3">
    <location>
        <begin position="90"/>
        <end position="101"/>
    </location>
</feature>
<dbReference type="PANTHER" id="PTHR32305:SF15">
    <property type="entry name" value="PROTEIN RHSA-RELATED"/>
    <property type="match status" value="1"/>
</dbReference>
<feature type="non-terminal residue" evidence="6">
    <location>
        <position position="1"/>
    </location>
</feature>
<dbReference type="Pfam" id="PF05593">
    <property type="entry name" value="RHS_repeat"/>
    <property type="match status" value="5"/>
</dbReference>
<dbReference type="AlphaFoldDB" id="A0A5W1V8E8"/>